<sequence>MQFDTLYSVKSVMKEGRKMKCDSVSFRTPVGPTLMNVSAELNGSNINNVIVTLESVRMPVGEMTLTVQEQGCSPIPVDVSFVSSEEGSGAVVGFVSLSDSDSRIFVRSQKYSPTSPITLFDTFGGEIDGPALTTHTLSIALFPLPQLMKYSSRYRIASLSISAVLTAVEETATFGVPTEPARIVGIWEDLDSSGNTTSITVRGRQIAKGSYTVKLNSESGPSFVVSFVDELSDERNSSISSVSIFGESVVLSFDTTYSLFSVAPTSSPSSSLLIDANPKSFMISEPARVMSAFPVLSIDLQTASVSISGRAFLFASFAARLQITFPSTSSPFITKATRISQEELEMTLPILSGTPNVTFGDEITILSLTNGSAEIILDCSTFVIPHPPRVTSAVCHFISSLNTTIRIELNGTDLPLHTRFLVTLDSGDSFEITFGSTVTGSTAEMTIGWPDTLQYSTTFRIVSIRNEDTTQTIFMEDPVSFSTGSVPSAVVVFCDSSSSDSSRFCGTSERPCSSMDSAWKVGAMTGSLDVSIRIKVSASLSNTVSCLAHGIVVVEKGTSIEPSLRIPSSAWMGEMGMIVVSSDGLFELRDVDVVIESTQPSFVFLFASNSTLIIKDGSFVGPSNSTPSTFNENDDDDADSSVCCWETGIIQLDNCSTRIEFTQFSNLQQGGINMKGGNLSIQTSAFSGNTPNPDLASAARRNVRCSDEGSVDIKTLSGGDGTKDHPSPWISSENCVLSGGDSKPQSPLFIPSLESGSKSSLNKSSKSFTVTICGGLR</sequence>
<accession>A0ABQ9XI08</accession>
<organism evidence="1 2">
    <name type="scientific">Blattamonas nauphoetae</name>
    <dbReference type="NCBI Taxonomy" id="2049346"/>
    <lineage>
        <taxon>Eukaryota</taxon>
        <taxon>Metamonada</taxon>
        <taxon>Preaxostyla</taxon>
        <taxon>Oxymonadida</taxon>
        <taxon>Blattamonas</taxon>
    </lineage>
</organism>
<name>A0ABQ9XI08_9EUKA</name>
<gene>
    <name evidence="1" type="ORF">BLNAU_14065</name>
</gene>
<comment type="caution">
    <text evidence="1">The sequence shown here is derived from an EMBL/GenBank/DDBJ whole genome shotgun (WGS) entry which is preliminary data.</text>
</comment>
<dbReference type="Proteomes" id="UP001281761">
    <property type="component" value="Unassembled WGS sequence"/>
</dbReference>
<evidence type="ECO:0000313" key="2">
    <source>
        <dbReference type="Proteomes" id="UP001281761"/>
    </source>
</evidence>
<evidence type="ECO:0000313" key="1">
    <source>
        <dbReference type="EMBL" id="KAK2950987.1"/>
    </source>
</evidence>
<protein>
    <submittedName>
        <fullName evidence="1">Uncharacterized protein</fullName>
    </submittedName>
</protein>
<reference evidence="1 2" key="1">
    <citation type="journal article" date="2022" name="bioRxiv">
        <title>Genomics of Preaxostyla Flagellates Illuminates Evolutionary Transitions and the Path Towards Mitochondrial Loss.</title>
        <authorList>
            <person name="Novak L.V.F."/>
            <person name="Treitli S.C."/>
            <person name="Pyrih J."/>
            <person name="Halakuc P."/>
            <person name="Pipaliya S.V."/>
            <person name="Vacek V."/>
            <person name="Brzon O."/>
            <person name="Soukal P."/>
            <person name="Eme L."/>
            <person name="Dacks J.B."/>
            <person name="Karnkowska A."/>
            <person name="Elias M."/>
            <person name="Hampl V."/>
        </authorList>
    </citation>
    <scope>NUCLEOTIDE SEQUENCE [LARGE SCALE GENOMIC DNA]</scope>
    <source>
        <strain evidence="1">NAU3</strain>
        <tissue evidence="1">Gut</tissue>
    </source>
</reference>
<keyword evidence="2" id="KW-1185">Reference proteome</keyword>
<dbReference type="EMBL" id="JARBJD010000126">
    <property type="protein sequence ID" value="KAK2950987.1"/>
    <property type="molecule type" value="Genomic_DNA"/>
</dbReference>
<proteinExistence type="predicted"/>